<dbReference type="Proteomes" id="UP001060215">
    <property type="component" value="Chromosome 12"/>
</dbReference>
<keyword evidence="1" id="KW-0808">Transferase</keyword>
<comment type="caution">
    <text evidence="1">The sequence shown here is derived from an EMBL/GenBank/DDBJ whole genome shotgun (WGS) entry which is preliminary data.</text>
</comment>
<organism evidence="1 2">
    <name type="scientific">Camellia lanceoleosa</name>
    <dbReference type="NCBI Taxonomy" id="1840588"/>
    <lineage>
        <taxon>Eukaryota</taxon>
        <taxon>Viridiplantae</taxon>
        <taxon>Streptophyta</taxon>
        <taxon>Embryophyta</taxon>
        <taxon>Tracheophyta</taxon>
        <taxon>Spermatophyta</taxon>
        <taxon>Magnoliopsida</taxon>
        <taxon>eudicotyledons</taxon>
        <taxon>Gunneridae</taxon>
        <taxon>Pentapetalae</taxon>
        <taxon>asterids</taxon>
        <taxon>Ericales</taxon>
        <taxon>Theaceae</taxon>
        <taxon>Camellia</taxon>
    </lineage>
</organism>
<dbReference type="EMBL" id="CM045769">
    <property type="protein sequence ID" value="KAI7995799.1"/>
    <property type="molecule type" value="Genomic_DNA"/>
</dbReference>
<reference evidence="1 2" key="1">
    <citation type="journal article" date="2022" name="Plant J.">
        <title>Chromosome-level genome of Camellia lanceoleosa provides a valuable resource for understanding genome evolution and self-incompatibility.</title>
        <authorList>
            <person name="Gong W."/>
            <person name="Xiao S."/>
            <person name="Wang L."/>
            <person name="Liao Z."/>
            <person name="Chang Y."/>
            <person name="Mo W."/>
            <person name="Hu G."/>
            <person name="Li W."/>
            <person name="Zhao G."/>
            <person name="Zhu H."/>
            <person name="Hu X."/>
            <person name="Ji K."/>
            <person name="Xiang X."/>
            <person name="Song Q."/>
            <person name="Yuan D."/>
            <person name="Jin S."/>
            <person name="Zhang L."/>
        </authorList>
    </citation>
    <scope>NUCLEOTIDE SEQUENCE [LARGE SCALE GENOMIC DNA]</scope>
    <source>
        <strain evidence="1">SQ_2022a</strain>
    </source>
</reference>
<name>A0ACC0G4G0_9ERIC</name>
<protein>
    <submittedName>
        <fullName evidence="1">Serine/threonine-protein kinase PBL3</fullName>
    </submittedName>
</protein>
<evidence type="ECO:0000313" key="1">
    <source>
        <dbReference type="EMBL" id="KAI7995799.1"/>
    </source>
</evidence>
<sequence length="452" mass="50869">MGNCFRKNLQDPNQPDGVNEFKVSHQQNVSVSLQVMNLSVPSNKQKGVDEIQISHPPKKSKSPLQEMNSPVPSFAQTEKLWQEEIYGEYGVSKMNMKDEVVHAYICKCFCYDILKEATNKFSKKNLLGEGGFGDVYKGWIDYCTMSAAKPGAGTPIAVKRLRKEGAQGCEEWLNELTFLGKLSHPNVVKLTGHCCEGNHRILVYEFMAKGSLEAHLSREGKTELNWSRRIKIAVESARGLEYLHNAVRPVIHRDLKSSNILLDSGFNAKLSDFGLAKLGPQGDKTHISTRTLGTPGYFAPEYIGTGHLTFKTDVYSFGVVLLEILSGLSAVKIHSNGVARDLAKWARPYLSNKQEVINRVIDKRLGNDFQMEEAYEFAEIILPCLASSPKSRPTMTEVVHALEQLEKKVLKKKNNKQITVSKEHKTSIQIEQYKRSNRFCLVCNRIQSCDRM</sequence>
<keyword evidence="2" id="KW-1185">Reference proteome</keyword>
<proteinExistence type="predicted"/>
<accession>A0ACC0G4G0</accession>
<gene>
    <name evidence="1" type="ORF">LOK49_LG11G01207</name>
</gene>
<keyword evidence="1" id="KW-0418">Kinase</keyword>
<evidence type="ECO:0000313" key="2">
    <source>
        <dbReference type="Proteomes" id="UP001060215"/>
    </source>
</evidence>